<accession>A0A166R2F6</accession>
<evidence type="ECO:0000313" key="1">
    <source>
        <dbReference type="EMBL" id="KZP27824.1"/>
    </source>
</evidence>
<organism evidence="1 2">
    <name type="scientific">Athelia psychrophila</name>
    <dbReference type="NCBI Taxonomy" id="1759441"/>
    <lineage>
        <taxon>Eukaryota</taxon>
        <taxon>Fungi</taxon>
        <taxon>Dikarya</taxon>
        <taxon>Basidiomycota</taxon>
        <taxon>Agaricomycotina</taxon>
        <taxon>Agaricomycetes</taxon>
        <taxon>Agaricomycetidae</taxon>
        <taxon>Atheliales</taxon>
        <taxon>Atheliaceae</taxon>
        <taxon>Athelia</taxon>
    </lineage>
</organism>
<proteinExistence type="predicted"/>
<dbReference type="EMBL" id="KV417507">
    <property type="protein sequence ID" value="KZP27824.1"/>
    <property type="molecule type" value="Genomic_DNA"/>
</dbReference>
<dbReference type="Proteomes" id="UP000076532">
    <property type="component" value="Unassembled WGS sequence"/>
</dbReference>
<keyword evidence="2" id="KW-1185">Reference proteome</keyword>
<sequence length="76" mass="8596">MRAHGHSITLSAPCSLHRLYASVPASFSPSYLHALDSRVSSRHYTHIWTVVIFPNAIARKGLVSFTQTTIWTVWCR</sequence>
<protein>
    <submittedName>
        <fullName evidence="1">Uncharacterized protein</fullName>
    </submittedName>
</protein>
<gene>
    <name evidence="1" type="ORF">FIBSPDRAFT_293508</name>
</gene>
<dbReference type="AlphaFoldDB" id="A0A166R2F6"/>
<name>A0A166R2F6_9AGAM</name>
<evidence type="ECO:0000313" key="2">
    <source>
        <dbReference type="Proteomes" id="UP000076532"/>
    </source>
</evidence>
<reference evidence="1 2" key="1">
    <citation type="journal article" date="2016" name="Mol. Biol. Evol.">
        <title>Comparative Genomics of Early-Diverging Mushroom-Forming Fungi Provides Insights into the Origins of Lignocellulose Decay Capabilities.</title>
        <authorList>
            <person name="Nagy L.G."/>
            <person name="Riley R."/>
            <person name="Tritt A."/>
            <person name="Adam C."/>
            <person name="Daum C."/>
            <person name="Floudas D."/>
            <person name="Sun H."/>
            <person name="Yadav J.S."/>
            <person name="Pangilinan J."/>
            <person name="Larsson K.H."/>
            <person name="Matsuura K."/>
            <person name="Barry K."/>
            <person name="Labutti K."/>
            <person name="Kuo R."/>
            <person name="Ohm R.A."/>
            <person name="Bhattacharya S.S."/>
            <person name="Shirouzu T."/>
            <person name="Yoshinaga Y."/>
            <person name="Martin F.M."/>
            <person name="Grigoriev I.V."/>
            <person name="Hibbett D.S."/>
        </authorList>
    </citation>
    <scope>NUCLEOTIDE SEQUENCE [LARGE SCALE GENOMIC DNA]</scope>
    <source>
        <strain evidence="1 2">CBS 109695</strain>
    </source>
</reference>